<dbReference type="AlphaFoldDB" id="A0A7R8VRC8"/>
<proteinExistence type="predicted"/>
<organism evidence="2">
    <name type="scientific">Timema douglasi</name>
    <name type="common">Walking stick</name>
    <dbReference type="NCBI Taxonomy" id="61478"/>
    <lineage>
        <taxon>Eukaryota</taxon>
        <taxon>Metazoa</taxon>
        <taxon>Ecdysozoa</taxon>
        <taxon>Arthropoda</taxon>
        <taxon>Hexapoda</taxon>
        <taxon>Insecta</taxon>
        <taxon>Pterygota</taxon>
        <taxon>Neoptera</taxon>
        <taxon>Polyneoptera</taxon>
        <taxon>Phasmatodea</taxon>
        <taxon>Timematodea</taxon>
        <taxon>Timematoidea</taxon>
        <taxon>Timematidae</taxon>
        <taxon>Timema</taxon>
    </lineage>
</organism>
<gene>
    <name evidence="2" type="ORF">TDIB3V08_LOCUS7982</name>
</gene>
<dbReference type="EMBL" id="OA568701">
    <property type="protein sequence ID" value="CAD7201788.1"/>
    <property type="molecule type" value="Genomic_DNA"/>
</dbReference>
<sequence length="295" mass="32738">MHNISKVNLTHPIRTTPWSVAKTIPVPSTSTMGMTLRSADRSSRYHLTRQQPLQDFLQSAHNVNPPLAALESDVGHRPPITQRSSGGPKVKVKAPSGGKSNSTSSQISHPQKEMLGSIDAETGGPPTNLVVNQESFFLPLFRKICHDALYGVSISSVYGWLAPGCLFVYLVPIQLIDTSVLEQRISMITETLGYPDDQTQINSVVFTKKARTDNDVISIVTHRRRNTVPDKAKKRRKNQVVVTLIFECTHSSVDMGWLEQLGQFSDDPMCLLDWKEICPPQALDSWILNVGIREG</sequence>
<evidence type="ECO:0000256" key="1">
    <source>
        <dbReference type="SAM" id="MobiDB-lite"/>
    </source>
</evidence>
<evidence type="ECO:0000313" key="2">
    <source>
        <dbReference type="EMBL" id="CAD7201788.1"/>
    </source>
</evidence>
<feature type="compositionally biased region" description="Polar residues" evidence="1">
    <location>
        <begin position="98"/>
        <end position="109"/>
    </location>
</feature>
<reference evidence="2" key="1">
    <citation type="submission" date="2020-11" db="EMBL/GenBank/DDBJ databases">
        <authorList>
            <person name="Tran Van P."/>
        </authorList>
    </citation>
    <scope>NUCLEOTIDE SEQUENCE</scope>
</reference>
<name>A0A7R8VRC8_TIMDO</name>
<protein>
    <submittedName>
        <fullName evidence="2">Uncharacterized protein</fullName>
    </submittedName>
</protein>
<feature type="region of interest" description="Disordered" evidence="1">
    <location>
        <begin position="69"/>
        <end position="121"/>
    </location>
</feature>
<accession>A0A7R8VRC8</accession>